<feature type="signal peptide" evidence="1">
    <location>
        <begin position="1"/>
        <end position="18"/>
    </location>
</feature>
<keyword evidence="1" id="KW-0732">Signal</keyword>
<protein>
    <recommendedName>
        <fullName evidence="4">Secreted protein</fullName>
    </recommendedName>
</protein>
<name>A0A1D1VZ83_RAMVA</name>
<proteinExistence type="predicted"/>
<comment type="caution">
    <text evidence="2">The sequence shown here is derived from an EMBL/GenBank/DDBJ whole genome shotgun (WGS) entry which is preliminary data.</text>
</comment>
<sequence length="110" mass="12470">MLTVSPVLCVLLRYGIWASQESSSAVATNVLEDADRCCRCIRTSRWKAGLSVSRSRLKLVRKLLPCLKSSTSREIPTLRRENGNGRSRTLRRYQMLKLRATATPSDFLLQ</sequence>
<organism evidence="2 3">
    <name type="scientific">Ramazzottius varieornatus</name>
    <name type="common">Water bear</name>
    <name type="synonym">Tardigrade</name>
    <dbReference type="NCBI Taxonomy" id="947166"/>
    <lineage>
        <taxon>Eukaryota</taxon>
        <taxon>Metazoa</taxon>
        <taxon>Ecdysozoa</taxon>
        <taxon>Tardigrada</taxon>
        <taxon>Eutardigrada</taxon>
        <taxon>Parachela</taxon>
        <taxon>Hypsibioidea</taxon>
        <taxon>Ramazzottiidae</taxon>
        <taxon>Ramazzottius</taxon>
    </lineage>
</organism>
<dbReference type="EMBL" id="BDGG01000010">
    <property type="protein sequence ID" value="GAV04334.1"/>
    <property type="molecule type" value="Genomic_DNA"/>
</dbReference>
<gene>
    <name evidence="2" type="primary">RvY_14630</name>
    <name evidence="2" type="synonym">RvY_14630.2</name>
    <name evidence="2" type="ORF">RvY_14630-2</name>
</gene>
<reference evidence="2 3" key="1">
    <citation type="journal article" date="2016" name="Nat. Commun.">
        <title>Extremotolerant tardigrade genome and improved radiotolerance of human cultured cells by tardigrade-unique protein.</title>
        <authorList>
            <person name="Hashimoto T."/>
            <person name="Horikawa D.D."/>
            <person name="Saito Y."/>
            <person name="Kuwahara H."/>
            <person name="Kozuka-Hata H."/>
            <person name="Shin-I T."/>
            <person name="Minakuchi Y."/>
            <person name="Ohishi K."/>
            <person name="Motoyama A."/>
            <person name="Aizu T."/>
            <person name="Enomoto A."/>
            <person name="Kondo K."/>
            <person name="Tanaka S."/>
            <person name="Hara Y."/>
            <person name="Koshikawa S."/>
            <person name="Sagara H."/>
            <person name="Miura T."/>
            <person name="Yokobori S."/>
            <person name="Miyagawa K."/>
            <person name="Suzuki Y."/>
            <person name="Kubo T."/>
            <person name="Oyama M."/>
            <person name="Kohara Y."/>
            <person name="Fujiyama A."/>
            <person name="Arakawa K."/>
            <person name="Katayama T."/>
            <person name="Toyoda A."/>
            <person name="Kunieda T."/>
        </authorList>
    </citation>
    <scope>NUCLEOTIDE SEQUENCE [LARGE SCALE GENOMIC DNA]</scope>
    <source>
        <strain evidence="2 3">YOKOZUNA-1</strain>
    </source>
</reference>
<evidence type="ECO:0000313" key="2">
    <source>
        <dbReference type="EMBL" id="GAV04334.1"/>
    </source>
</evidence>
<evidence type="ECO:0008006" key="4">
    <source>
        <dbReference type="Google" id="ProtNLM"/>
    </source>
</evidence>
<accession>A0A1D1VZ83</accession>
<feature type="chain" id="PRO_5008899010" description="Secreted protein" evidence="1">
    <location>
        <begin position="19"/>
        <end position="110"/>
    </location>
</feature>
<dbReference type="Proteomes" id="UP000186922">
    <property type="component" value="Unassembled WGS sequence"/>
</dbReference>
<keyword evidence="3" id="KW-1185">Reference proteome</keyword>
<dbReference type="AlphaFoldDB" id="A0A1D1VZ83"/>
<evidence type="ECO:0000256" key="1">
    <source>
        <dbReference type="SAM" id="SignalP"/>
    </source>
</evidence>
<evidence type="ECO:0000313" key="3">
    <source>
        <dbReference type="Proteomes" id="UP000186922"/>
    </source>
</evidence>